<dbReference type="Pfam" id="PF20147">
    <property type="entry name" value="Crinkler"/>
    <property type="match status" value="1"/>
</dbReference>
<reference evidence="5 6" key="1">
    <citation type="submission" date="2018-08" db="EMBL/GenBank/DDBJ databases">
        <title>Aphanomyces genome sequencing and annotation.</title>
        <authorList>
            <person name="Minardi D."/>
            <person name="Oidtmann B."/>
            <person name="Van Der Giezen M."/>
            <person name="Studholme D.J."/>
        </authorList>
    </citation>
    <scope>NUCLEOTIDE SEQUENCE [LARGE SCALE GENOMIC DNA]</scope>
    <source>
        <strain evidence="5 6">Yx</strain>
    </source>
</reference>
<comment type="subcellular location">
    <subcellularLocation>
        <location evidence="1">Host cell</location>
    </subcellularLocation>
    <subcellularLocation>
        <location evidence="2">Secreted</location>
    </subcellularLocation>
</comment>
<protein>
    <recommendedName>
        <fullName evidence="4">Crinkler effector protein N-terminal domain-containing protein</fullName>
    </recommendedName>
</protein>
<evidence type="ECO:0000313" key="5">
    <source>
        <dbReference type="EMBL" id="RHY16315.1"/>
    </source>
</evidence>
<dbReference type="VEuPathDB" id="FungiDB:H257_14014"/>
<feature type="domain" description="Crinkler effector protein N-terminal" evidence="4">
    <location>
        <begin position="2"/>
        <end position="116"/>
    </location>
</feature>
<comment type="caution">
    <text evidence="5">The sequence shown here is derived from an EMBL/GenBank/DDBJ whole genome shotgun (WGS) entry which is preliminary data.</text>
</comment>
<organism evidence="5 6">
    <name type="scientific">Aphanomyces astaci</name>
    <name type="common">Crayfish plague agent</name>
    <dbReference type="NCBI Taxonomy" id="112090"/>
    <lineage>
        <taxon>Eukaryota</taxon>
        <taxon>Sar</taxon>
        <taxon>Stramenopiles</taxon>
        <taxon>Oomycota</taxon>
        <taxon>Saprolegniomycetes</taxon>
        <taxon>Saprolegniales</taxon>
        <taxon>Verrucalvaceae</taxon>
        <taxon>Aphanomyces</taxon>
    </lineage>
</organism>
<dbReference type="GO" id="GO:0043657">
    <property type="term" value="C:host cell"/>
    <property type="evidence" value="ECO:0007669"/>
    <property type="project" value="UniProtKB-SubCell"/>
</dbReference>
<dbReference type="GO" id="GO:0005576">
    <property type="term" value="C:extracellular region"/>
    <property type="evidence" value="ECO:0007669"/>
    <property type="project" value="UniProtKB-SubCell"/>
</dbReference>
<evidence type="ECO:0000259" key="4">
    <source>
        <dbReference type="Pfam" id="PF20147"/>
    </source>
</evidence>
<proteinExistence type="predicted"/>
<dbReference type="EMBL" id="QUTA01005310">
    <property type="protein sequence ID" value="RHY16315.1"/>
    <property type="molecule type" value="Genomic_DNA"/>
</dbReference>
<evidence type="ECO:0000313" key="6">
    <source>
        <dbReference type="Proteomes" id="UP000266239"/>
    </source>
</evidence>
<accession>A0A397BEI5</accession>
<dbReference type="Proteomes" id="UP000266239">
    <property type="component" value="Unassembled WGS sequence"/>
</dbReference>
<sequence>MDVWCLVVGGRRDPFRMSIDTTEPVDQLKHAIRAHPEFGFPTRGLDLYLAIKDHSWLSAEDPDVVALSTPVEGDSVVASYVNADRKMKANKFLSTYFTGGKFPPFDAAERIHVVVVVSPPIRPREDESIVVDSKKAKLITEPRGKVDVALPSPKVFQYDLSTVPVGVLLDTSALSDALKSFGGFPRTLYVRHEMKVVWAILYDNYLVEPVQDVHYVLMGSPGVGKSALLVLFCCFLSQMHNFDIFLARHVICGAGTTSPDVVLCFRGPVVTGYPKIPRGLLPYIEFNLSESCMNTQRYLVVGDGYHQNSFITDGLNIFQSSDLLSTSGQYRLSSQDNRSLVLMSAWTRYDLGALYPTLPIDIFEAQYAYSGGNARDFCRQFSDLYERRMTTLQRLTPATMETLLGRYDDARCQGMDTLTSLYVKDATDRSMYTRPSMWKAIVDSKFALTELVTKADLQVYVNALHLAENSMRGGTLHGIAFGAMLHKLAWLKQLELRGGGLVVSVADECQVMGHWASYGECIEFLKTNTRTHMYWYPAYATFPPIIDSILIVDGVVYYLKTTVAETHALDWGQLREIHEAVISSATNNHRFVYGVVTPVGMSCQIAPRGTPTTGVDMWEAWAGTSGRVQRELRSLRCLHLVG</sequence>
<evidence type="ECO:0000256" key="2">
    <source>
        <dbReference type="ARBA" id="ARBA00004613"/>
    </source>
</evidence>
<keyword evidence="3" id="KW-0964">Secreted</keyword>
<gene>
    <name evidence="5" type="ORF">DYB25_005491</name>
</gene>
<evidence type="ECO:0000256" key="1">
    <source>
        <dbReference type="ARBA" id="ARBA00004340"/>
    </source>
</evidence>
<dbReference type="AlphaFoldDB" id="A0A397BEI5"/>
<dbReference type="InterPro" id="IPR045379">
    <property type="entry name" value="Crinkler_N"/>
</dbReference>
<evidence type="ECO:0000256" key="3">
    <source>
        <dbReference type="ARBA" id="ARBA00022525"/>
    </source>
</evidence>
<name>A0A397BEI5_APHAT</name>